<feature type="compositionally biased region" description="Polar residues" evidence="2">
    <location>
        <begin position="25"/>
        <end position="47"/>
    </location>
</feature>
<keyword evidence="3" id="KW-0346">Stress response</keyword>
<reference evidence="3" key="1">
    <citation type="submission" date="2023-02" db="EMBL/GenBank/DDBJ databases">
        <title>Identification and recombinant expression of a fungal hydrolase from Papiliotrema laurentii that hydrolyzes apple cutin and clears colloidal polyester polyurethane.</title>
        <authorList>
            <consortium name="DOE Joint Genome Institute"/>
            <person name="Roman V.A."/>
            <person name="Bojanowski C."/>
            <person name="Crable B.R."/>
            <person name="Wagner D.N."/>
            <person name="Hung C.S."/>
            <person name="Nadeau L.J."/>
            <person name="Schratz L."/>
            <person name="Haridas S."/>
            <person name="Pangilinan J."/>
            <person name="Lipzen A."/>
            <person name="Na H."/>
            <person name="Yan M."/>
            <person name="Ng V."/>
            <person name="Grigoriev I.V."/>
            <person name="Spatafora J.W."/>
            <person name="Barlow D."/>
            <person name="Biffinger J."/>
            <person name="Kelley-Loughnane N."/>
            <person name="Varaljay V.A."/>
            <person name="Crookes-Goodson W.J."/>
        </authorList>
    </citation>
    <scope>NUCLEOTIDE SEQUENCE</scope>
    <source>
        <strain evidence="3">5307AH</strain>
    </source>
</reference>
<proteinExistence type="inferred from homology"/>
<comment type="similarity">
    <text evidence="1">Belongs to the HSBP1 family.</text>
</comment>
<dbReference type="PANTHER" id="PTHR19424">
    <property type="entry name" value="HEAT SHOCK FACTOR BINDING PROTEIN 1"/>
    <property type="match status" value="1"/>
</dbReference>
<evidence type="ECO:0000256" key="2">
    <source>
        <dbReference type="SAM" id="MobiDB-lite"/>
    </source>
</evidence>
<protein>
    <submittedName>
        <fullName evidence="3">Heat shock factor binding protein 1-domain-containing protein</fullName>
    </submittedName>
</protein>
<accession>A0AAD9FXH4</accession>
<dbReference type="GO" id="GO:0003714">
    <property type="term" value="F:transcription corepressor activity"/>
    <property type="evidence" value="ECO:0007669"/>
    <property type="project" value="InterPro"/>
</dbReference>
<feature type="region of interest" description="Disordered" evidence="2">
    <location>
        <begin position="1"/>
        <end position="57"/>
    </location>
</feature>
<gene>
    <name evidence="3" type="ORF">DB88DRAFT_480208</name>
</gene>
<evidence type="ECO:0000256" key="1">
    <source>
        <dbReference type="ARBA" id="ARBA00006349"/>
    </source>
</evidence>
<dbReference type="GO" id="GO:0070370">
    <property type="term" value="P:cellular heat acclimation"/>
    <property type="evidence" value="ECO:0007669"/>
    <property type="project" value="TreeGrafter"/>
</dbReference>
<dbReference type="InterPro" id="IPR009643">
    <property type="entry name" value="HS1-bd"/>
</dbReference>
<keyword evidence="4" id="KW-1185">Reference proteome</keyword>
<dbReference type="AlphaFoldDB" id="A0AAD9FXH4"/>
<name>A0AAD9FXH4_PAPLA</name>
<organism evidence="3 4">
    <name type="scientific">Papiliotrema laurentii</name>
    <name type="common">Cryptococcus laurentii</name>
    <dbReference type="NCBI Taxonomy" id="5418"/>
    <lineage>
        <taxon>Eukaryota</taxon>
        <taxon>Fungi</taxon>
        <taxon>Dikarya</taxon>
        <taxon>Basidiomycota</taxon>
        <taxon>Agaricomycotina</taxon>
        <taxon>Tremellomycetes</taxon>
        <taxon>Tremellales</taxon>
        <taxon>Rhynchogastremaceae</taxon>
        <taxon>Papiliotrema</taxon>
    </lineage>
</organism>
<dbReference type="Gene3D" id="1.20.5.430">
    <property type="match status" value="1"/>
</dbReference>
<dbReference type="Pfam" id="PF06825">
    <property type="entry name" value="HSBP1"/>
    <property type="match status" value="1"/>
</dbReference>
<dbReference type="PANTHER" id="PTHR19424:SF0">
    <property type="entry name" value="HEAT SHOCK FACTOR BINDING PROTEIN 1"/>
    <property type="match status" value="1"/>
</dbReference>
<sequence length="125" mass="13288">MDPTQSGQTVQPPTQPQSSTAALAPSTSNIKRLSTVNKQQTSPSKKTAPNLPVAGGSVKDVVSPGELCGFVDSLLNSLETRFDDMSEQILSRMNDMSSRIDNLETSIQDLMHEGIDAAGSPTAKR</sequence>
<evidence type="ECO:0000313" key="4">
    <source>
        <dbReference type="Proteomes" id="UP001182556"/>
    </source>
</evidence>
<dbReference type="EMBL" id="JAODAN010000001">
    <property type="protein sequence ID" value="KAK1928054.1"/>
    <property type="molecule type" value="Genomic_DNA"/>
</dbReference>
<dbReference type="GO" id="GO:0005634">
    <property type="term" value="C:nucleus"/>
    <property type="evidence" value="ECO:0007669"/>
    <property type="project" value="TreeGrafter"/>
</dbReference>
<evidence type="ECO:0000313" key="3">
    <source>
        <dbReference type="EMBL" id="KAK1928054.1"/>
    </source>
</evidence>
<dbReference type="Proteomes" id="UP001182556">
    <property type="component" value="Unassembled WGS sequence"/>
</dbReference>
<comment type="caution">
    <text evidence="3">The sequence shown here is derived from an EMBL/GenBank/DDBJ whole genome shotgun (WGS) entry which is preliminary data.</text>
</comment>
<dbReference type="GO" id="GO:0005829">
    <property type="term" value="C:cytosol"/>
    <property type="evidence" value="ECO:0007669"/>
    <property type="project" value="TreeGrafter"/>
</dbReference>
<feature type="compositionally biased region" description="Low complexity" evidence="2">
    <location>
        <begin position="1"/>
        <end position="20"/>
    </location>
</feature>